<evidence type="ECO:0000256" key="3">
    <source>
        <dbReference type="SAM" id="SignalP"/>
    </source>
</evidence>
<dbReference type="InterPro" id="IPR036852">
    <property type="entry name" value="Peptidase_S8/S53_dom_sf"/>
</dbReference>
<protein>
    <submittedName>
        <fullName evidence="5">S8/S53 family peptidase</fullName>
    </submittedName>
</protein>
<comment type="caution">
    <text evidence="5">The sequence shown here is derived from an EMBL/GenBank/DDBJ whole genome shotgun (WGS) entry which is preliminary data.</text>
</comment>
<comment type="similarity">
    <text evidence="1">Belongs to the peptidase S8 family.</text>
</comment>
<proteinExistence type="inferred from homology"/>
<name>A0A926IK65_9FIRM</name>
<feature type="domain" description="Peptidase S8/S53" evidence="4">
    <location>
        <begin position="146"/>
        <end position="288"/>
    </location>
</feature>
<dbReference type="CDD" id="cd00306">
    <property type="entry name" value="Peptidases_S8_S53"/>
    <property type="match status" value="1"/>
</dbReference>
<dbReference type="PROSITE" id="PS51257">
    <property type="entry name" value="PROKAR_LIPOPROTEIN"/>
    <property type="match status" value="1"/>
</dbReference>
<evidence type="ECO:0000256" key="1">
    <source>
        <dbReference type="PROSITE-ProRule" id="PRU01240"/>
    </source>
</evidence>
<dbReference type="GO" id="GO:0004252">
    <property type="term" value="F:serine-type endopeptidase activity"/>
    <property type="evidence" value="ECO:0007669"/>
    <property type="project" value="UniProtKB-UniRule"/>
</dbReference>
<dbReference type="GO" id="GO:0006508">
    <property type="term" value="P:proteolysis"/>
    <property type="evidence" value="ECO:0007669"/>
    <property type="project" value="UniProtKB-KW"/>
</dbReference>
<dbReference type="SUPFAM" id="SSF52743">
    <property type="entry name" value="Subtilisin-like"/>
    <property type="match status" value="1"/>
</dbReference>
<keyword evidence="1" id="KW-0720">Serine protease</keyword>
<keyword evidence="3" id="KW-0732">Signal</keyword>
<reference evidence="5" key="1">
    <citation type="submission" date="2020-08" db="EMBL/GenBank/DDBJ databases">
        <title>Genome public.</title>
        <authorList>
            <person name="Liu C."/>
            <person name="Sun Q."/>
        </authorList>
    </citation>
    <scope>NUCLEOTIDE SEQUENCE</scope>
    <source>
        <strain evidence="5">BX21</strain>
    </source>
</reference>
<keyword evidence="1" id="KW-0645">Protease</keyword>
<dbReference type="Gene3D" id="3.40.50.200">
    <property type="entry name" value="Peptidase S8/S53 domain"/>
    <property type="match status" value="1"/>
</dbReference>
<feature type="region of interest" description="Disordered" evidence="2">
    <location>
        <begin position="22"/>
        <end position="43"/>
    </location>
</feature>
<feature type="active site" description="Charge relay system" evidence="1">
    <location>
        <position position="155"/>
    </location>
</feature>
<feature type="active site" description="Charge relay system" evidence="1">
    <location>
        <position position="349"/>
    </location>
</feature>
<dbReference type="AlphaFoldDB" id="A0A926IK65"/>
<feature type="signal peptide" evidence="3">
    <location>
        <begin position="1"/>
        <end position="21"/>
    </location>
</feature>
<dbReference type="Proteomes" id="UP000601171">
    <property type="component" value="Unassembled WGS sequence"/>
</dbReference>
<accession>A0A926IK65</accession>
<dbReference type="PROSITE" id="PS51892">
    <property type="entry name" value="SUBTILASE"/>
    <property type="match status" value="1"/>
</dbReference>
<feature type="chain" id="PRO_5036850085" evidence="3">
    <location>
        <begin position="22"/>
        <end position="412"/>
    </location>
</feature>
<gene>
    <name evidence="5" type="ORF">H8707_06940</name>
</gene>
<feature type="active site" description="Charge relay system" evidence="1">
    <location>
        <position position="185"/>
    </location>
</feature>
<evidence type="ECO:0000313" key="5">
    <source>
        <dbReference type="EMBL" id="MBC8587970.1"/>
    </source>
</evidence>
<dbReference type="EMBL" id="JACRTG010000018">
    <property type="protein sequence ID" value="MBC8587970.1"/>
    <property type="molecule type" value="Genomic_DNA"/>
</dbReference>
<organism evidence="5 6">
    <name type="scientific">Paratissierella segnis</name>
    <dbReference type="NCBI Taxonomy" id="2763679"/>
    <lineage>
        <taxon>Bacteria</taxon>
        <taxon>Bacillati</taxon>
        <taxon>Bacillota</taxon>
        <taxon>Tissierellia</taxon>
        <taxon>Tissierellales</taxon>
        <taxon>Tissierellaceae</taxon>
        <taxon>Paratissierella</taxon>
    </lineage>
</organism>
<dbReference type="Pfam" id="PF00082">
    <property type="entry name" value="Peptidase_S8"/>
    <property type="match status" value="1"/>
</dbReference>
<evidence type="ECO:0000259" key="4">
    <source>
        <dbReference type="Pfam" id="PF00082"/>
    </source>
</evidence>
<evidence type="ECO:0000313" key="6">
    <source>
        <dbReference type="Proteomes" id="UP000601171"/>
    </source>
</evidence>
<evidence type="ECO:0000256" key="2">
    <source>
        <dbReference type="SAM" id="MobiDB-lite"/>
    </source>
</evidence>
<keyword evidence="6" id="KW-1185">Reference proteome</keyword>
<sequence>MKRFLCLFMALAILFVGCGSTKETESKSPELPEESEEPSEILSDNTLGIVRKPYAADYSEMYQEKIKELPKYNPDIKESWQVDLRSADLEHLDLSKNLDDLLYADFDNKTEWPDKSPEGFNPDIIMELGKNPGLGIRKLHEKGITGKGVGIAIIDQELLVDHREYKEQLKSYEEIQSSSDTAQMHGPAVASIAVGKTVGVAPDADLYYIASDFGTYSDDGFVYDLSVCAEAIDRIVEINRALPEDKKIKIISISLGLSDYMNGYREAIKAIKNAEEDGIYTLYVGSRGFMGLGRDPLKDPDDIASYRRGDFWADSIYMNDKLLAPMDSRTYASPTGDDDYTFGRQGGLSWTVPYFAGLYALACQVNPEISLGYFWEEAIITSETISIDENNVEKLGRIVNPTKLIERIEKVK</sequence>
<dbReference type="RefSeq" id="WP_262429426.1">
    <property type="nucleotide sequence ID" value="NZ_JACRTG010000018.1"/>
</dbReference>
<keyword evidence="1" id="KW-0378">Hydrolase</keyword>
<dbReference type="InterPro" id="IPR000209">
    <property type="entry name" value="Peptidase_S8/S53_dom"/>
</dbReference>